<keyword evidence="1" id="KW-0812">Transmembrane</keyword>
<dbReference type="AlphaFoldDB" id="A0AAE6X1D3"/>
<reference evidence="3" key="1">
    <citation type="journal article" date="2020" name="Antimicrob. Agents Chemother.">
        <title>The novel macrolide resistance genes mef(D), msr(F) and msr(H) are present on resistance islands in Macrococcus canis, Macrococcus caseolyticus and Staphylococcus aureus.</title>
        <authorList>
            <person name="Schwendener S."/>
            <person name="Dona V."/>
            <person name="Perreten V."/>
        </authorList>
    </citation>
    <scope>NUCLEOTIDE SEQUENCE</scope>
    <source>
        <strain evidence="3">Epi0076A</strain>
    </source>
</reference>
<feature type="transmembrane region" description="Helical" evidence="1">
    <location>
        <begin position="55"/>
        <end position="73"/>
    </location>
</feature>
<dbReference type="EMBL" id="CP047363">
    <property type="protein sequence ID" value="QIH78114.1"/>
    <property type="molecule type" value="Genomic_DNA"/>
</dbReference>
<dbReference type="PANTHER" id="PTHR37810">
    <property type="entry name" value="IMMUNITY PROTEIN SDPI"/>
    <property type="match status" value="1"/>
</dbReference>
<feature type="transmembrane region" description="Helical" evidence="1">
    <location>
        <begin position="6"/>
        <end position="24"/>
    </location>
</feature>
<name>A0AAE6X1D3_9STAP</name>
<dbReference type="PANTHER" id="PTHR37810:SF9">
    <property type="entry name" value="MEMBRANE PROTEIN"/>
    <property type="match status" value="1"/>
</dbReference>
<sequence length="365" mass="42177">MEAVITTIIVLCTGLLFLLNARYIRRNILFSVYVPDDNRTDNNVLNIARTYKRNVLIMSILFAVINLIIMTILQSELAFILFTLLLFLLIIAMIWIYRSAFNQMRVLKEKEDWMANIKMYKAVDTSLMDEENSTTSYFYLIQILMLIAAVIFVAINYHTIPDTIATHWGLNGVPDDWSDKSIITVFFPAGMALFMIFVLWGSSKGLSFYQVNVNPANKEASKKYAANTKRNNEMLLHVISFIMTILFIFILVRPVLFGKEYMPPYIMESIIFISIVVVVFGIVQQISNDKKYRASAALNDKAPYHNEKNYIWGLFYYNKEDENVWVPKVSEFGMTLNMARPAAWFIAFMIIVFPIIPIVIMIIMT</sequence>
<feature type="transmembrane region" description="Helical" evidence="1">
    <location>
        <begin position="137"/>
        <end position="160"/>
    </location>
</feature>
<organism evidence="3 4">
    <name type="scientific">Macrococcoides canis</name>
    <dbReference type="NCBI Taxonomy" id="1855823"/>
    <lineage>
        <taxon>Bacteria</taxon>
        <taxon>Bacillati</taxon>
        <taxon>Bacillota</taxon>
        <taxon>Bacilli</taxon>
        <taxon>Bacillales</taxon>
        <taxon>Staphylococcaceae</taxon>
        <taxon>Macrococcoides</taxon>
    </lineage>
</organism>
<keyword evidence="1" id="KW-0472">Membrane</keyword>
<evidence type="ECO:0000313" key="4">
    <source>
        <dbReference type="Proteomes" id="UP000501122"/>
    </source>
</evidence>
<dbReference type="GO" id="GO:0009636">
    <property type="term" value="P:response to toxic substance"/>
    <property type="evidence" value="ECO:0007669"/>
    <property type="project" value="TreeGrafter"/>
</dbReference>
<keyword evidence="1" id="KW-1133">Transmembrane helix</keyword>
<feature type="transmembrane region" description="Helical" evidence="1">
    <location>
        <begin position="342"/>
        <end position="364"/>
    </location>
</feature>
<feature type="transmembrane region" description="Helical" evidence="1">
    <location>
        <begin position="180"/>
        <end position="200"/>
    </location>
</feature>
<evidence type="ECO:0000259" key="2">
    <source>
        <dbReference type="Pfam" id="PF07853"/>
    </source>
</evidence>
<feature type="transmembrane region" description="Helical" evidence="1">
    <location>
        <begin position="79"/>
        <end position="97"/>
    </location>
</feature>
<evidence type="ECO:0000256" key="1">
    <source>
        <dbReference type="SAM" id="Phobius"/>
    </source>
</evidence>
<feature type="transmembrane region" description="Helical" evidence="1">
    <location>
        <begin position="264"/>
        <end position="283"/>
    </location>
</feature>
<gene>
    <name evidence="3" type="ORF">GTN30_05470</name>
</gene>
<feature type="domain" description="DUF1648" evidence="2">
    <location>
        <begin position="144"/>
        <end position="191"/>
    </location>
</feature>
<dbReference type="Proteomes" id="UP000501122">
    <property type="component" value="Chromosome"/>
</dbReference>
<proteinExistence type="predicted"/>
<protein>
    <submittedName>
        <fullName evidence="3">DUF1648 domain-containing protein</fullName>
    </submittedName>
</protein>
<dbReference type="InterPro" id="IPR012867">
    <property type="entry name" value="DUF1648"/>
</dbReference>
<dbReference type="Pfam" id="PF07853">
    <property type="entry name" value="DUF1648"/>
    <property type="match status" value="1"/>
</dbReference>
<dbReference type="RefSeq" id="WP_138070916.1">
    <property type="nucleotide sequence ID" value="NZ_CP035309.1"/>
</dbReference>
<feature type="transmembrane region" description="Helical" evidence="1">
    <location>
        <begin position="234"/>
        <end position="252"/>
    </location>
</feature>
<evidence type="ECO:0000313" key="3">
    <source>
        <dbReference type="EMBL" id="QIH78114.1"/>
    </source>
</evidence>
<accession>A0AAE6X1D3</accession>